<protein>
    <submittedName>
        <fullName evidence="1">Uncharacterized protein</fullName>
    </submittedName>
</protein>
<sequence length="55" mass="5812">IRTLCGPVFKAPDLVSFLPPSCIATSMTASSILLEHKVSVLLLAELCEPGMKILG</sequence>
<dbReference type="AlphaFoldDB" id="A0A1X0R3L0"/>
<dbReference type="VEuPathDB" id="FungiDB:BCV72DRAFT_207179"/>
<dbReference type="Proteomes" id="UP000242414">
    <property type="component" value="Unassembled WGS sequence"/>
</dbReference>
<organism evidence="1">
    <name type="scientific">Rhizopus microsporus var. microsporus</name>
    <dbReference type="NCBI Taxonomy" id="86635"/>
    <lineage>
        <taxon>Eukaryota</taxon>
        <taxon>Fungi</taxon>
        <taxon>Fungi incertae sedis</taxon>
        <taxon>Mucoromycota</taxon>
        <taxon>Mucoromycotina</taxon>
        <taxon>Mucoromycetes</taxon>
        <taxon>Mucorales</taxon>
        <taxon>Mucorineae</taxon>
        <taxon>Rhizopodaceae</taxon>
        <taxon>Rhizopus</taxon>
    </lineage>
</organism>
<proteinExistence type="predicted"/>
<name>A0A1X0R3L0_RHIZD</name>
<reference evidence="1" key="1">
    <citation type="journal article" date="2016" name="Proc. Natl. Acad. Sci. U.S.A.">
        <title>Lipid metabolic changes in an early divergent fungus govern the establishment of a mutualistic symbiosis with endobacteria.</title>
        <authorList>
            <person name="Lastovetsky O.A."/>
            <person name="Gaspar M.L."/>
            <person name="Mondo S.J."/>
            <person name="LaButti K.M."/>
            <person name="Sandor L."/>
            <person name="Grigoriev I.V."/>
            <person name="Henry S.A."/>
            <person name="Pawlowska T.E."/>
        </authorList>
    </citation>
    <scope>NUCLEOTIDE SEQUENCE [LARGE SCALE GENOMIC DNA]</scope>
    <source>
        <strain evidence="1">ATCC 52814</strain>
    </source>
</reference>
<evidence type="ECO:0000313" key="1">
    <source>
        <dbReference type="EMBL" id="ORE06610.1"/>
    </source>
</evidence>
<gene>
    <name evidence="1" type="ORF">BCV72DRAFT_207179</name>
</gene>
<accession>A0A1X0R3L0</accession>
<dbReference type="EMBL" id="KV921920">
    <property type="protein sequence ID" value="ORE06610.1"/>
    <property type="molecule type" value="Genomic_DNA"/>
</dbReference>
<feature type="non-terminal residue" evidence="1">
    <location>
        <position position="1"/>
    </location>
</feature>